<accession>A0A0H5QH92</accession>
<feature type="signal peptide" evidence="2">
    <location>
        <begin position="1"/>
        <end position="18"/>
    </location>
</feature>
<sequence length="206" mass="23485">MKVSIIFVFGIALVFGVAQVIGLSDDETQLHQEHQPVDHNEIWQNDDNQEPINDEDQESIDESIRLLSLVFDKESTTPAGLEKFKREFFKGSPPEDDYLVLLALQGFQERVSHLKLNDHNQEEMSSPCDDDSLVCALEGVQERVSRLNLNDYNQEEMSAQDQGSSSAATPLNPSSEETFHDMDKLIRQAHRIVKKKKKTRRKSMKA</sequence>
<dbReference type="EMBL" id="HACM01000585">
    <property type="protein sequence ID" value="CRZ01027.1"/>
    <property type="molecule type" value="Transcribed_RNA"/>
</dbReference>
<evidence type="ECO:0000313" key="3">
    <source>
        <dbReference type="EMBL" id="CRZ01027.1"/>
    </source>
</evidence>
<reference evidence="3" key="1">
    <citation type="submission" date="2015-04" db="EMBL/GenBank/DDBJ databases">
        <title>The genome sequence of the plant pathogenic Rhizarian Plasmodiophora brassicae reveals insights in its biotrophic life cycle and the origin of chitin synthesis.</title>
        <authorList>
            <person name="Schwelm A."/>
            <person name="Fogelqvist J."/>
            <person name="Knaust A."/>
            <person name="Julke S."/>
            <person name="Lilja T."/>
            <person name="Dhandapani V."/>
            <person name="Bonilla-Rosso G."/>
            <person name="Karlsson M."/>
            <person name="Shevchenko A."/>
            <person name="Choi S.R."/>
            <person name="Kim H.G."/>
            <person name="Park J.Y."/>
            <person name="Lim Y.P."/>
            <person name="Ludwig-Muller J."/>
            <person name="Dixelius C."/>
        </authorList>
    </citation>
    <scope>NUCLEOTIDE SEQUENCE</scope>
    <source>
        <tissue evidence="3">Potato root galls</tissue>
    </source>
</reference>
<proteinExistence type="predicted"/>
<feature type="chain" id="PRO_5005222621" evidence="2">
    <location>
        <begin position="19"/>
        <end position="206"/>
    </location>
</feature>
<feature type="region of interest" description="Disordered" evidence="1">
    <location>
        <begin position="156"/>
        <end position="206"/>
    </location>
</feature>
<evidence type="ECO:0000256" key="1">
    <source>
        <dbReference type="SAM" id="MobiDB-lite"/>
    </source>
</evidence>
<evidence type="ECO:0000256" key="2">
    <source>
        <dbReference type="SAM" id="SignalP"/>
    </source>
</evidence>
<dbReference type="AlphaFoldDB" id="A0A0H5QH92"/>
<organism evidence="3">
    <name type="scientific">Spongospora subterranea</name>
    <dbReference type="NCBI Taxonomy" id="70186"/>
    <lineage>
        <taxon>Eukaryota</taxon>
        <taxon>Sar</taxon>
        <taxon>Rhizaria</taxon>
        <taxon>Endomyxa</taxon>
        <taxon>Phytomyxea</taxon>
        <taxon>Plasmodiophorida</taxon>
        <taxon>Plasmodiophoridae</taxon>
        <taxon>Spongospora</taxon>
    </lineage>
</organism>
<feature type="region of interest" description="Disordered" evidence="1">
    <location>
        <begin position="35"/>
        <end position="54"/>
    </location>
</feature>
<feature type="compositionally biased region" description="Polar residues" evidence="1">
    <location>
        <begin position="156"/>
        <end position="176"/>
    </location>
</feature>
<protein>
    <submittedName>
        <fullName evidence="3">Uncharacterized protein</fullName>
    </submittedName>
</protein>
<keyword evidence="2" id="KW-0732">Signal</keyword>
<name>A0A0H5QH92_9EUKA</name>
<feature type="compositionally biased region" description="Basic and acidic residues" evidence="1">
    <location>
        <begin position="177"/>
        <end position="186"/>
    </location>
</feature>
<feature type="compositionally biased region" description="Basic residues" evidence="1">
    <location>
        <begin position="187"/>
        <end position="206"/>
    </location>
</feature>